<dbReference type="Proteomes" id="UP000177625">
    <property type="component" value="Unassembled WGS sequence"/>
</dbReference>
<reference evidence="2" key="1">
    <citation type="submission" date="2016-03" db="EMBL/GenBank/DDBJ databases">
        <authorList>
            <person name="Guldener U."/>
        </authorList>
    </citation>
    <scope>NUCLEOTIDE SEQUENCE [LARGE SCALE GENOMIC DNA]</scope>
</reference>
<name>A0A1E1LWD2_RHYSE</name>
<proteinExistence type="predicted"/>
<accession>A0A1E1LWD2</accession>
<dbReference type="AlphaFoldDB" id="A0A1E1LWD2"/>
<keyword evidence="2" id="KW-1185">Reference proteome</keyword>
<evidence type="ECO:0000313" key="1">
    <source>
        <dbReference type="EMBL" id="CZT41150.1"/>
    </source>
</evidence>
<evidence type="ECO:0000313" key="2">
    <source>
        <dbReference type="Proteomes" id="UP000177625"/>
    </source>
</evidence>
<gene>
    <name evidence="1" type="ORF">RSE6_00855</name>
</gene>
<protein>
    <submittedName>
        <fullName evidence="1">Uncharacterized protein</fullName>
    </submittedName>
</protein>
<sequence>MSLGDSNLSPASRATLPTLTEIIFRPHYAYYYAFTATIRDGYSGRGVSLAQVARLIANIGHMGKIDDFTIKPIKEYSYLLSSFSRHISSSITMEASRDYVDAIRTWPPDSKDINTRPFISRWSEPSSGDDNKCELSYSDPEVDGDINGYLSEDELGNPSTRMNILWNPIDEQRLLAYKKESKSWKWIFRQFSGRT</sequence>
<organism evidence="1 2">
    <name type="scientific">Rhynchosporium secalis</name>
    <name type="common">Barley scald fungus</name>
    <dbReference type="NCBI Taxonomy" id="38038"/>
    <lineage>
        <taxon>Eukaryota</taxon>
        <taxon>Fungi</taxon>
        <taxon>Dikarya</taxon>
        <taxon>Ascomycota</taxon>
        <taxon>Pezizomycotina</taxon>
        <taxon>Leotiomycetes</taxon>
        <taxon>Helotiales</taxon>
        <taxon>Ploettnerulaceae</taxon>
        <taxon>Rhynchosporium</taxon>
    </lineage>
</organism>
<dbReference type="EMBL" id="FJVC01000019">
    <property type="protein sequence ID" value="CZT41150.1"/>
    <property type="molecule type" value="Genomic_DNA"/>
</dbReference>